<feature type="region of interest" description="Disordered" evidence="1">
    <location>
        <begin position="203"/>
        <end position="234"/>
    </location>
</feature>
<dbReference type="PANTHER" id="PTHR35509:SF1">
    <property type="entry name" value="DOMAIN PROTEIN, PUTATIVE (DUF1995)-RELATED"/>
    <property type="match status" value="1"/>
</dbReference>
<accession>A0A6H1TVL7</accession>
<evidence type="ECO:0000256" key="1">
    <source>
        <dbReference type="SAM" id="MobiDB-lite"/>
    </source>
</evidence>
<evidence type="ECO:0000259" key="2">
    <source>
        <dbReference type="Pfam" id="PF09353"/>
    </source>
</evidence>
<feature type="domain" description="DUF1995" evidence="2">
    <location>
        <begin position="5"/>
        <end position="203"/>
    </location>
</feature>
<protein>
    <submittedName>
        <fullName evidence="3">DUF1995 family protein</fullName>
    </submittedName>
</protein>
<name>A0A6H1TVL7_9CYAN</name>
<dbReference type="InterPro" id="IPR053021">
    <property type="entry name" value="Chloroplast_ADK"/>
</dbReference>
<proteinExistence type="predicted"/>
<dbReference type="AlphaFoldDB" id="A0A6H1TVL7"/>
<evidence type="ECO:0000313" key="4">
    <source>
        <dbReference type="Proteomes" id="UP000500857"/>
    </source>
</evidence>
<dbReference type="Pfam" id="PF09353">
    <property type="entry name" value="DUF1995"/>
    <property type="match status" value="1"/>
</dbReference>
<sequence length="247" mass="27740">MVQLPKDLDEAVAQARQATHAALEEGLRRVQVELVIPELKAQPIAEQFIPSLEPYYEHLKVYFPDAGAAALARRDWGETPFVVRAIGETKGKIQPEDRAFLFVEPSSVEVNDVEKMCLEAGDRPVIFLLPRLENIATIGIGMAGRELRERFLNTIESCYYIRPGQGYALFRCYPGPWQVWLETEEDYELLAESPQKPVGDELDRILERAGTPENEGSEGTPPSSRAAAPKQAGLMTNFKRLWKALTQ</sequence>
<dbReference type="InterPro" id="IPR018962">
    <property type="entry name" value="DUF1995"/>
</dbReference>
<keyword evidence="4" id="KW-1185">Reference proteome</keyword>
<reference evidence="3 4" key="1">
    <citation type="submission" date="2020-04" db="EMBL/GenBank/DDBJ databases">
        <authorList>
            <person name="Basu S."/>
            <person name="Maruthanayagam V."/>
            <person name="Chakraborty S."/>
            <person name="Pramanik A."/>
            <person name="Mukherjee J."/>
            <person name="Brink B."/>
        </authorList>
    </citation>
    <scope>NUCLEOTIDE SEQUENCE [LARGE SCALE GENOMIC DNA]</scope>
    <source>
        <strain evidence="3 4">AP17</strain>
    </source>
</reference>
<dbReference type="RefSeq" id="WP_168568137.1">
    <property type="nucleotide sequence ID" value="NZ_CP051167.1"/>
</dbReference>
<dbReference type="EMBL" id="CP051167">
    <property type="protein sequence ID" value="QIZ69980.1"/>
    <property type="molecule type" value="Genomic_DNA"/>
</dbReference>
<gene>
    <name evidence="3" type="ORF">HCG48_04810</name>
</gene>
<dbReference type="PANTHER" id="PTHR35509">
    <property type="entry name" value="DOMAIN PROTEIN, PUTATIVE (DUF1995)-RELATED"/>
    <property type="match status" value="1"/>
</dbReference>
<dbReference type="KEGG" id="oxy:HCG48_04810"/>
<evidence type="ECO:0000313" key="3">
    <source>
        <dbReference type="EMBL" id="QIZ69980.1"/>
    </source>
</evidence>
<organism evidence="3 4">
    <name type="scientific">Oxynema aestuarii AP17</name>
    <dbReference type="NCBI Taxonomy" id="2064643"/>
    <lineage>
        <taxon>Bacteria</taxon>
        <taxon>Bacillati</taxon>
        <taxon>Cyanobacteriota</taxon>
        <taxon>Cyanophyceae</taxon>
        <taxon>Oscillatoriophycideae</taxon>
        <taxon>Oscillatoriales</taxon>
        <taxon>Oscillatoriaceae</taxon>
        <taxon>Oxynema</taxon>
        <taxon>Oxynema aestuarii</taxon>
    </lineage>
</organism>
<dbReference type="Proteomes" id="UP000500857">
    <property type="component" value="Chromosome"/>
</dbReference>